<protein>
    <submittedName>
        <fullName evidence="1">Uncharacterized protein</fullName>
    </submittedName>
</protein>
<dbReference type="AlphaFoldDB" id="A0A6S7IFW1"/>
<comment type="caution">
    <text evidence="1">The sequence shown here is derived from an EMBL/GenBank/DDBJ whole genome shotgun (WGS) entry which is preliminary data.</text>
</comment>
<reference evidence="1" key="1">
    <citation type="submission" date="2020-04" db="EMBL/GenBank/DDBJ databases">
        <authorList>
            <person name="Alioto T."/>
            <person name="Alioto T."/>
            <person name="Gomez Garrido J."/>
        </authorList>
    </citation>
    <scope>NUCLEOTIDE SEQUENCE</scope>
    <source>
        <strain evidence="1">A484AB</strain>
    </source>
</reference>
<dbReference type="EMBL" id="CACRXK020008608">
    <property type="protein sequence ID" value="CAB4015160.1"/>
    <property type="molecule type" value="Genomic_DNA"/>
</dbReference>
<feature type="non-terminal residue" evidence="1">
    <location>
        <position position="1"/>
    </location>
</feature>
<organism evidence="1 2">
    <name type="scientific">Paramuricea clavata</name>
    <name type="common">Red gorgonian</name>
    <name type="synonym">Violescent sea-whip</name>
    <dbReference type="NCBI Taxonomy" id="317549"/>
    <lineage>
        <taxon>Eukaryota</taxon>
        <taxon>Metazoa</taxon>
        <taxon>Cnidaria</taxon>
        <taxon>Anthozoa</taxon>
        <taxon>Octocorallia</taxon>
        <taxon>Malacalcyonacea</taxon>
        <taxon>Plexauridae</taxon>
        <taxon>Paramuricea</taxon>
    </lineage>
</organism>
<evidence type="ECO:0000313" key="1">
    <source>
        <dbReference type="EMBL" id="CAB4015160.1"/>
    </source>
</evidence>
<gene>
    <name evidence="1" type="ORF">PACLA_8A083624</name>
</gene>
<name>A0A6S7IFW1_PARCT</name>
<proteinExistence type="predicted"/>
<evidence type="ECO:0000313" key="2">
    <source>
        <dbReference type="Proteomes" id="UP001152795"/>
    </source>
</evidence>
<sequence>MDQRKCIVHYDIKDTKYSSIKELSSVNKEKIYSAKCIRESLGDAINSHTIINDREHLLMQAAECLREDILDHAQTIPRQKAEKADCIAKENQLRSRDFAIRKIRVAHYRAIQQRKKTVSAFIVDMMIHTKRFHLSQPKETHETIIANKQKEESQHYSYIRKEQTK</sequence>
<accession>A0A6S7IFW1</accession>
<keyword evidence="2" id="KW-1185">Reference proteome</keyword>
<dbReference type="Proteomes" id="UP001152795">
    <property type="component" value="Unassembled WGS sequence"/>
</dbReference>